<evidence type="ECO:0000256" key="1">
    <source>
        <dbReference type="ARBA" id="ARBA00022612"/>
    </source>
</evidence>
<dbReference type="RefSeq" id="WP_143029631.1">
    <property type="nucleotide sequence ID" value="NZ_FMZW01000020.1"/>
</dbReference>
<evidence type="ECO:0000259" key="4">
    <source>
        <dbReference type="Pfam" id="PF04586"/>
    </source>
</evidence>
<accession>A0A1G7AE06</accession>
<name>A0A1G7AE06_9BRAD</name>
<keyword evidence="1" id="KW-1188">Viral release from host cell</keyword>
<organism evidence="5 6">
    <name type="scientific">Bradyrhizobium brasilense</name>
    <dbReference type="NCBI Taxonomy" id="1419277"/>
    <lineage>
        <taxon>Bacteria</taxon>
        <taxon>Pseudomonadati</taxon>
        <taxon>Pseudomonadota</taxon>
        <taxon>Alphaproteobacteria</taxon>
        <taxon>Hyphomicrobiales</taxon>
        <taxon>Nitrobacteraceae</taxon>
        <taxon>Bradyrhizobium</taxon>
    </lineage>
</organism>
<evidence type="ECO:0000256" key="3">
    <source>
        <dbReference type="ARBA" id="ARBA00022801"/>
    </source>
</evidence>
<dbReference type="Pfam" id="PF04586">
    <property type="entry name" value="Peptidase_S78"/>
    <property type="match status" value="1"/>
</dbReference>
<evidence type="ECO:0000256" key="2">
    <source>
        <dbReference type="ARBA" id="ARBA00022670"/>
    </source>
</evidence>
<protein>
    <submittedName>
        <fullName evidence="5">Phage prohead protease, HK97 family</fullName>
    </submittedName>
</protein>
<feature type="domain" description="Prohead serine protease" evidence="4">
    <location>
        <begin position="42"/>
        <end position="179"/>
    </location>
</feature>
<dbReference type="Proteomes" id="UP000199245">
    <property type="component" value="Unassembled WGS sequence"/>
</dbReference>
<keyword evidence="2 5" id="KW-0645">Protease</keyword>
<gene>
    <name evidence="5" type="ORF">SAMN05216337_102061</name>
</gene>
<dbReference type="GO" id="GO:0006508">
    <property type="term" value="P:proteolysis"/>
    <property type="evidence" value="ECO:0007669"/>
    <property type="project" value="UniProtKB-KW"/>
</dbReference>
<proteinExistence type="predicted"/>
<keyword evidence="3" id="KW-0378">Hydrolase</keyword>
<dbReference type="AlphaFoldDB" id="A0A1G7AE06"/>
<sequence length="278" mass="30767">MNHLIAIDTSAHERMLKKYARYFKGRSKPATAEREEDEPRLCVEGLAVLLNEPIGTKTGDIIVFEDGAFDAHFSSSSRTEMWLAHDPTEVICSTNSGLEFANTEKGLAFRFPLDNKRYADTVKRMITSGKQAAVSVGVTRTKERAEMVGRHRVIFIESAELREVSLVAAGACESAFARLVDANHSPSLKDSVKSNPFKIDSGLHNIKTQREKNATRIDALMERLDTLDGGTPGPRYSLGSHAVGCQARQDVWSLAASNRRQTEETERLVAHARLLHCA</sequence>
<dbReference type="EMBL" id="FMZW01000020">
    <property type="protein sequence ID" value="SDE12255.1"/>
    <property type="molecule type" value="Genomic_DNA"/>
</dbReference>
<evidence type="ECO:0000313" key="5">
    <source>
        <dbReference type="EMBL" id="SDE12255.1"/>
    </source>
</evidence>
<dbReference type="GO" id="GO:0008233">
    <property type="term" value="F:peptidase activity"/>
    <property type="evidence" value="ECO:0007669"/>
    <property type="project" value="UniProtKB-KW"/>
</dbReference>
<reference evidence="5 6" key="1">
    <citation type="submission" date="2016-10" db="EMBL/GenBank/DDBJ databases">
        <authorList>
            <person name="de Groot N.N."/>
        </authorList>
    </citation>
    <scope>NUCLEOTIDE SEQUENCE [LARGE SCALE GENOMIC DNA]</scope>
    <source>
        <strain evidence="5 6">R5</strain>
    </source>
</reference>
<evidence type="ECO:0000313" key="6">
    <source>
        <dbReference type="Proteomes" id="UP000199245"/>
    </source>
</evidence>
<dbReference type="InterPro" id="IPR054613">
    <property type="entry name" value="Peptidase_S78_dom"/>
</dbReference>